<feature type="domain" description="RNA polymerase sigma-70 region 2" evidence="5">
    <location>
        <begin position="39"/>
        <end position="103"/>
    </location>
</feature>
<dbReference type="PANTHER" id="PTHR43133:SF51">
    <property type="entry name" value="RNA POLYMERASE SIGMA FACTOR"/>
    <property type="match status" value="1"/>
</dbReference>
<dbReference type="Pfam" id="PF04542">
    <property type="entry name" value="Sigma70_r2"/>
    <property type="match status" value="1"/>
</dbReference>
<dbReference type="STRING" id="504832.OCA5_c02620"/>
<dbReference type="GO" id="GO:0003677">
    <property type="term" value="F:DNA binding"/>
    <property type="evidence" value="ECO:0007669"/>
    <property type="project" value="InterPro"/>
</dbReference>
<evidence type="ECO:0000256" key="2">
    <source>
        <dbReference type="ARBA" id="ARBA00023015"/>
    </source>
</evidence>
<dbReference type="OrthoDB" id="9780326at2"/>
<dbReference type="KEGG" id="ocg:OCA5_c02620"/>
<dbReference type="NCBIfam" id="TIGR02937">
    <property type="entry name" value="sigma70-ECF"/>
    <property type="match status" value="1"/>
</dbReference>
<dbReference type="NCBIfam" id="NF008888">
    <property type="entry name" value="PRK11922.1"/>
    <property type="match status" value="1"/>
</dbReference>
<dbReference type="SUPFAM" id="SSF88946">
    <property type="entry name" value="Sigma2 domain of RNA polymerase sigma factors"/>
    <property type="match status" value="1"/>
</dbReference>
<dbReference type="CDD" id="cd06171">
    <property type="entry name" value="Sigma70_r4"/>
    <property type="match status" value="1"/>
</dbReference>
<keyword evidence="2" id="KW-0805">Transcription regulation</keyword>
<dbReference type="InterPro" id="IPR007627">
    <property type="entry name" value="RNA_pol_sigma70_r2"/>
</dbReference>
<comment type="similarity">
    <text evidence="1">Belongs to the sigma-70 factor family. ECF subfamily.</text>
</comment>
<dbReference type="HOGENOM" id="CLU_047691_3_0_5"/>
<dbReference type="GO" id="GO:0006352">
    <property type="term" value="P:DNA-templated transcription initiation"/>
    <property type="evidence" value="ECO:0007669"/>
    <property type="project" value="InterPro"/>
</dbReference>
<evidence type="ECO:0000259" key="6">
    <source>
        <dbReference type="Pfam" id="PF08281"/>
    </source>
</evidence>
<feature type="domain" description="RNA polymerase sigma factor 70 region 4 type 2" evidence="6">
    <location>
        <begin position="142"/>
        <end position="192"/>
    </location>
</feature>
<dbReference type="InterPro" id="IPR013249">
    <property type="entry name" value="RNA_pol_sigma70_r4_t2"/>
</dbReference>
<dbReference type="PATRIC" id="fig|504832.7.peg.278"/>
<evidence type="ECO:0000313" key="8">
    <source>
        <dbReference type="Proteomes" id="UP000007730"/>
    </source>
</evidence>
<protein>
    <submittedName>
        <fullName evidence="7">RNA polymerase sigma factor protein</fullName>
    </submittedName>
</protein>
<dbReference type="InterPro" id="IPR014284">
    <property type="entry name" value="RNA_pol_sigma-70_dom"/>
</dbReference>
<dbReference type="EMBL" id="CP002826">
    <property type="protein sequence ID" value="AEI04991.1"/>
    <property type="molecule type" value="Genomic_DNA"/>
</dbReference>
<proteinExistence type="inferred from homology"/>
<dbReference type="RefSeq" id="WP_012561435.1">
    <property type="nucleotide sequence ID" value="NC_011386.1"/>
</dbReference>
<accession>B6JAN5</accession>
<evidence type="ECO:0000256" key="4">
    <source>
        <dbReference type="ARBA" id="ARBA00023163"/>
    </source>
</evidence>
<dbReference type="SUPFAM" id="SSF88659">
    <property type="entry name" value="Sigma3 and sigma4 domains of RNA polymerase sigma factors"/>
    <property type="match status" value="1"/>
</dbReference>
<reference evidence="7 8" key="1">
    <citation type="journal article" date="2011" name="J. Bacteriol.">
        <title>Complete genome sequences of the chemolithoautotrophic Oligotropha carboxidovorans strains OM4 and OM5.</title>
        <authorList>
            <person name="Volland S."/>
            <person name="Rachinger M."/>
            <person name="Strittmatter A."/>
            <person name="Daniel R."/>
            <person name="Gottschalk G."/>
            <person name="Meyer O."/>
        </authorList>
    </citation>
    <scope>NUCLEOTIDE SEQUENCE [LARGE SCALE GENOMIC DNA]</scope>
    <source>
        <strain evidence="8">ATCC 49405 / DSM 1227 / KCTC 32145 / OM5</strain>
    </source>
</reference>
<organism evidence="7 8">
    <name type="scientific">Afipia carboxidovorans (strain ATCC 49405 / DSM 1227 / KCTC 32145 / OM5)</name>
    <name type="common">Oligotropha carboxidovorans</name>
    <dbReference type="NCBI Taxonomy" id="504832"/>
    <lineage>
        <taxon>Bacteria</taxon>
        <taxon>Pseudomonadati</taxon>
        <taxon>Pseudomonadota</taxon>
        <taxon>Alphaproteobacteria</taxon>
        <taxon>Hyphomicrobiales</taxon>
        <taxon>Nitrobacteraceae</taxon>
        <taxon>Afipia</taxon>
    </lineage>
</organism>
<dbReference type="eggNOG" id="COG1595">
    <property type="taxonomic scope" value="Bacteria"/>
</dbReference>
<dbReference type="InterPro" id="IPR013325">
    <property type="entry name" value="RNA_pol_sigma_r2"/>
</dbReference>
<dbReference type="Proteomes" id="UP000007730">
    <property type="component" value="Chromosome"/>
</dbReference>
<dbReference type="GO" id="GO:0016987">
    <property type="term" value="F:sigma factor activity"/>
    <property type="evidence" value="ECO:0007669"/>
    <property type="project" value="UniProtKB-KW"/>
</dbReference>
<keyword evidence="4" id="KW-0804">Transcription</keyword>
<name>B6JAN5_AFIC5</name>
<evidence type="ECO:0000256" key="3">
    <source>
        <dbReference type="ARBA" id="ARBA00023082"/>
    </source>
</evidence>
<sequence>MVETRGASPLSRLDETSSDEVLVHAARARDARAFRAILTKYNRRLYRIARGILRNDTEAEDAVQEAYINALTHLESFRGDSSLSTWLSRIVMNEALGRLRARRPMLDIDEIVTPEGEGRIIQFPNAVRADPERTIAQRELLRLVERATDELPDIYRTVFVTRVIEGMSVEDTAELLGIQPETVKTRLHRARKLVREHLDREIGPVMLDAFPFAGKRCERMTDNVMRRLGFLPDPAG</sequence>
<dbReference type="Gene3D" id="1.10.10.10">
    <property type="entry name" value="Winged helix-like DNA-binding domain superfamily/Winged helix DNA-binding domain"/>
    <property type="match status" value="1"/>
</dbReference>
<gene>
    <name evidence="7" type="ordered locus">OCA5_c02620</name>
</gene>
<evidence type="ECO:0000259" key="5">
    <source>
        <dbReference type="Pfam" id="PF04542"/>
    </source>
</evidence>
<keyword evidence="3" id="KW-0731">Sigma factor</keyword>
<dbReference type="InterPro" id="IPR036388">
    <property type="entry name" value="WH-like_DNA-bd_sf"/>
</dbReference>
<keyword evidence="8" id="KW-1185">Reference proteome</keyword>
<evidence type="ECO:0000256" key="1">
    <source>
        <dbReference type="ARBA" id="ARBA00010641"/>
    </source>
</evidence>
<dbReference type="PANTHER" id="PTHR43133">
    <property type="entry name" value="RNA POLYMERASE ECF-TYPE SIGMA FACTO"/>
    <property type="match status" value="1"/>
</dbReference>
<dbReference type="Gene3D" id="1.10.1740.10">
    <property type="match status" value="1"/>
</dbReference>
<evidence type="ECO:0000313" key="7">
    <source>
        <dbReference type="EMBL" id="AEI04991.1"/>
    </source>
</evidence>
<dbReference type="InterPro" id="IPR039425">
    <property type="entry name" value="RNA_pol_sigma-70-like"/>
</dbReference>
<dbReference type="AlphaFoldDB" id="B6JAN5"/>
<dbReference type="InterPro" id="IPR013324">
    <property type="entry name" value="RNA_pol_sigma_r3/r4-like"/>
</dbReference>
<dbReference type="KEGG" id="oca:OCAR_4255"/>
<dbReference type="Pfam" id="PF08281">
    <property type="entry name" value="Sigma70_r4_2"/>
    <property type="match status" value="1"/>
</dbReference>